<protein>
    <recommendedName>
        <fullName evidence="1">Tc toxin complex TcA C-terminal TcB-binding domain-containing protein</fullName>
    </recommendedName>
</protein>
<dbReference type="InterPro" id="IPR040840">
    <property type="entry name" value="TcA_TcB_BD"/>
</dbReference>
<dbReference type="AlphaFoldDB" id="A0A318YCE1"/>
<dbReference type="RefSeq" id="XP_025476715.1">
    <property type="nucleotide sequence ID" value="XM_025626877.1"/>
</dbReference>
<dbReference type="OrthoDB" id="4500827at2759"/>
<evidence type="ECO:0000313" key="3">
    <source>
        <dbReference type="Proteomes" id="UP000247647"/>
    </source>
</evidence>
<feature type="domain" description="Tc toxin complex TcA C-terminal TcB-binding" evidence="1">
    <location>
        <begin position="670"/>
        <end position="870"/>
    </location>
</feature>
<name>A0A318YCE1_ASPNB</name>
<evidence type="ECO:0000313" key="2">
    <source>
        <dbReference type="EMBL" id="PYH31237.1"/>
    </source>
</evidence>
<dbReference type="GeneID" id="37129333"/>
<dbReference type="Proteomes" id="UP000247647">
    <property type="component" value="Unassembled WGS sequence"/>
</dbReference>
<accession>A0A318YCE1</accession>
<dbReference type="EMBL" id="KZ821474">
    <property type="protein sequence ID" value="PYH31237.1"/>
    <property type="molecule type" value="Genomic_DNA"/>
</dbReference>
<dbReference type="Pfam" id="PF18276">
    <property type="entry name" value="TcA_TcB_BD"/>
    <property type="match status" value="1"/>
</dbReference>
<evidence type="ECO:0000259" key="1">
    <source>
        <dbReference type="Pfam" id="PF18276"/>
    </source>
</evidence>
<proteinExistence type="predicted"/>
<gene>
    <name evidence="2" type="ORF">BO87DRAFT_418304</name>
</gene>
<reference evidence="2" key="1">
    <citation type="submission" date="2016-12" db="EMBL/GenBank/DDBJ databases">
        <title>The genomes of Aspergillus section Nigri reveals drivers in fungal speciation.</title>
        <authorList>
            <consortium name="DOE Joint Genome Institute"/>
            <person name="Vesth T.C."/>
            <person name="Nybo J."/>
            <person name="Theobald S."/>
            <person name="Brandl J."/>
            <person name="Frisvad J.C."/>
            <person name="Nielsen K.F."/>
            <person name="Lyhne E.K."/>
            <person name="Kogle M.E."/>
            <person name="Kuo A."/>
            <person name="Riley R."/>
            <person name="Clum A."/>
            <person name="Nolan M."/>
            <person name="Lipzen A."/>
            <person name="Salamov A."/>
            <person name="Henrissat B."/>
            <person name="Wiebenga A."/>
            <person name="De Vries R.P."/>
            <person name="Grigoriev I.V."/>
            <person name="Mortensen U.H."/>
            <person name="Andersen M.R."/>
            <person name="Baker S.E."/>
        </authorList>
    </citation>
    <scope>NUCLEOTIDE SEQUENCE [LARGE SCALE GENOMIC DNA]</scope>
    <source>
        <strain evidence="2">CBS 115656</strain>
    </source>
</reference>
<organism evidence="2 3">
    <name type="scientific">Aspergillus neoniger (strain CBS 115656)</name>
    <dbReference type="NCBI Taxonomy" id="1448310"/>
    <lineage>
        <taxon>Eukaryota</taxon>
        <taxon>Fungi</taxon>
        <taxon>Dikarya</taxon>
        <taxon>Ascomycota</taxon>
        <taxon>Pezizomycotina</taxon>
        <taxon>Eurotiomycetes</taxon>
        <taxon>Eurotiomycetidae</taxon>
        <taxon>Eurotiales</taxon>
        <taxon>Aspergillaceae</taxon>
        <taxon>Aspergillus</taxon>
        <taxon>Aspergillus subgen. Circumdati</taxon>
    </lineage>
</organism>
<sequence length="940" mass="105478">MPGAFKTGRQLKLMLREPASVGNLPTTLTEFGKVYGKKSHQVSEFRGKVLAHNGAKLNKPTLTFPVYVQPDFSHSKMEEKVEWVMSLDDINHYTPTVLICEVHDRREHIQYIGMPPKEGIRKGPVSKSQRVRNEIFPEIIETMSDSEGIEPIFRYLRGLSSEKHGESFGCDADYLKASETATPLAIYSWELGVHLPSLLMERLLATHRLELALKVAKSMYDYSRTENERWTFPLFQKKEMLESADATVPPSANIHASARKNPVAYVKRIALKYIEILVGLGDQHFRHDTLESIPLALERYIEASEAFSTLSGVLEVQTSPRAHNTKPILTYSKVEEERKKASSWLLEDGGFHKAKDTLRASLHQLIEDRLYKIKNGLDINGRKQRLALFAPPLDPGALAQARPAAGGIAGLLSGIESPMPTHRFDYLIRHALDIVSHFRGLEQQRLNIREKKDAESLVALRSRHQCTVLALINKVREHEKQKALKALDAISVSRTQHEKAMDYYLQLTADKGGVKVPKVGESWKEVPPEIHTIKGDNPMSPFEKEELDKSEKASDLYLAAGVVSALGEVLAAIPEFGAKVQPMGAGVDSSTGGSLFSRICNIRTVGLSIAAQRMQEEAMQAARKGALSRAFQERRQAINQIGWELMRLDKENRSYKLDAIYGPPFKGLTDYWEQSPDGQLAGESLYLDLKRMEMLHMGNRSHDFEIVKHISIRQLNPCALLQLREQGKTDFELPEVIFDMDFPGHYCRRIASVGISIPCILNAYTSLNCTLSLLEHKYRVSPTGSPNGFYEEKNEQNVFHRDSIPISAIAVSNGLHDTGVFTLEFDRQSRYGPFEGAGAISNWRLEFPSQFRHFDYNTITDVVIHLHYTAVDGGEQFAGTAASAAKQWVSEAKGSAFAVDLKTEYPDQWRQLGREGRMALPELKIVYSRTPGASEAEGDL</sequence>
<keyword evidence="3" id="KW-1185">Reference proteome</keyword>